<name>L5LLZ3_MYODS</name>
<dbReference type="InterPro" id="IPR036186">
    <property type="entry name" value="Serpin_sf"/>
</dbReference>
<evidence type="ECO:0000313" key="3">
    <source>
        <dbReference type="Proteomes" id="UP000010556"/>
    </source>
</evidence>
<feature type="domain" description="Serpin" evidence="1">
    <location>
        <begin position="2"/>
        <end position="93"/>
    </location>
</feature>
<dbReference type="SUPFAM" id="SSF56574">
    <property type="entry name" value="Serpins"/>
    <property type="match status" value="1"/>
</dbReference>
<dbReference type="Pfam" id="PF00079">
    <property type="entry name" value="Serpin"/>
    <property type="match status" value="1"/>
</dbReference>
<sequence length="182" mass="20436">MEIHKGLQVNLTETSGTDIHQGFQRLLRALGQPRGQLRLSVGNAMFIREQLTVLDQFRAEAEALWPPRRSPPTSGHPRGQRLINDFVREKTQENWWTWSATWTQGRPWSWSTTSSSKMSPARAQRGADSVLVFPAMALLAQQPVLFQKLPWRRAPGACVGLETGLGPCPPCPRHCLLLGFSK</sequence>
<reference evidence="3" key="1">
    <citation type="journal article" date="2013" name="Science">
        <title>Comparative analysis of bat genomes provides insight into the evolution of flight and immunity.</title>
        <authorList>
            <person name="Zhang G."/>
            <person name="Cowled C."/>
            <person name="Shi Z."/>
            <person name="Huang Z."/>
            <person name="Bishop-Lilly K.A."/>
            <person name="Fang X."/>
            <person name="Wynne J.W."/>
            <person name="Xiong Z."/>
            <person name="Baker M.L."/>
            <person name="Zhao W."/>
            <person name="Tachedjian M."/>
            <person name="Zhu Y."/>
            <person name="Zhou P."/>
            <person name="Jiang X."/>
            <person name="Ng J."/>
            <person name="Yang L."/>
            <person name="Wu L."/>
            <person name="Xiao J."/>
            <person name="Feng Y."/>
            <person name="Chen Y."/>
            <person name="Sun X."/>
            <person name="Zhang Y."/>
            <person name="Marsh G.A."/>
            <person name="Crameri G."/>
            <person name="Broder C.C."/>
            <person name="Frey K.G."/>
            <person name="Wang L.F."/>
            <person name="Wang J."/>
        </authorList>
    </citation>
    <scope>NUCLEOTIDE SEQUENCE [LARGE SCALE GENOMIC DNA]</scope>
</reference>
<keyword evidence="3" id="KW-1185">Reference proteome</keyword>
<accession>L5LLZ3</accession>
<evidence type="ECO:0000313" key="2">
    <source>
        <dbReference type="EMBL" id="ELK27065.1"/>
    </source>
</evidence>
<protein>
    <submittedName>
        <fullName evidence="2">Serpin A3-3</fullName>
    </submittedName>
</protein>
<dbReference type="AlphaFoldDB" id="L5LLZ3"/>
<dbReference type="InterPro" id="IPR042178">
    <property type="entry name" value="Serpin_sf_1"/>
</dbReference>
<organism evidence="2 3">
    <name type="scientific">Myotis davidii</name>
    <name type="common">David's myotis</name>
    <dbReference type="NCBI Taxonomy" id="225400"/>
    <lineage>
        <taxon>Eukaryota</taxon>
        <taxon>Metazoa</taxon>
        <taxon>Chordata</taxon>
        <taxon>Craniata</taxon>
        <taxon>Vertebrata</taxon>
        <taxon>Euteleostomi</taxon>
        <taxon>Mammalia</taxon>
        <taxon>Eutheria</taxon>
        <taxon>Laurasiatheria</taxon>
        <taxon>Chiroptera</taxon>
        <taxon>Yangochiroptera</taxon>
        <taxon>Vespertilionidae</taxon>
        <taxon>Myotis</taxon>
    </lineage>
</organism>
<proteinExistence type="predicted"/>
<gene>
    <name evidence="2" type="ORF">MDA_GLEAN10008171</name>
</gene>
<dbReference type="Gene3D" id="3.30.497.10">
    <property type="entry name" value="Antithrombin, subunit I, domain 2"/>
    <property type="match status" value="1"/>
</dbReference>
<dbReference type="Proteomes" id="UP000010556">
    <property type="component" value="Unassembled WGS sequence"/>
</dbReference>
<dbReference type="EMBL" id="KB110613">
    <property type="protein sequence ID" value="ELK27065.1"/>
    <property type="molecule type" value="Genomic_DNA"/>
</dbReference>
<dbReference type="InterPro" id="IPR023796">
    <property type="entry name" value="Serpin_dom"/>
</dbReference>
<evidence type="ECO:0000259" key="1">
    <source>
        <dbReference type="Pfam" id="PF00079"/>
    </source>
</evidence>